<dbReference type="PANTHER" id="PTHR32305">
    <property type="match status" value="1"/>
</dbReference>
<dbReference type="Gene3D" id="1.10.132.110">
    <property type="entry name" value="Serum amyloid A protein"/>
    <property type="match status" value="1"/>
</dbReference>
<evidence type="ECO:0000313" key="5">
    <source>
        <dbReference type="EMBL" id="KAJ9631382.1"/>
    </source>
</evidence>
<dbReference type="InterPro" id="IPR031325">
    <property type="entry name" value="RHS_repeat"/>
</dbReference>
<evidence type="ECO:0000259" key="3">
    <source>
        <dbReference type="Pfam" id="PF20148"/>
    </source>
</evidence>
<dbReference type="Gene3D" id="2.180.10.10">
    <property type="entry name" value="RHS repeat-associated core"/>
    <property type="match status" value="5"/>
</dbReference>
<dbReference type="InterPro" id="IPR050708">
    <property type="entry name" value="T6SS_VgrG/RHS"/>
</dbReference>
<feature type="domain" description="Teneurin-like YD-shell" evidence="4">
    <location>
        <begin position="1113"/>
        <end position="1382"/>
    </location>
</feature>
<dbReference type="InterPro" id="IPR056823">
    <property type="entry name" value="TEN-like_YD-shell"/>
</dbReference>
<evidence type="ECO:0000259" key="4">
    <source>
        <dbReference type="Pfam" id="PF25023"/>
    </source>
</evidence>
<evidence type="ECO:0000256" key="1">
    <source>
        <dbReference type="ARBA" id="ARBA00022737"/>
    </source>
</evidence>
<dbReference type="PANTHER" id="PTHR32305:SF15">
    <property type="entry name" value="PROTEIN RHSA-RELATED"/>
    <property type="match status" value="1"/>
</dbReference>
<proteinExistence type="predicted"/>
<dbReference type="InterPro" id="IPR006530">
    <property type="entry name" value="YD"/>
</dbReference>
<dbReference type="NCBIfam" id="TIGR01643">
    <property type="entry name" value="YD_repeat_2x"/>
    <property type="match status" value="4"/>
</dbReference>
<feature type="compositionally biased region" description="Polar residues" evidence="2">
    <location>
        <begin position="2410"/>
        <end position="2419"/>
    </location>
</feature>
<dbReference type="PRINTS" id="PR00394">
    <property type="entry name" value="RHSPROTEIN"/>
</dbReference>
<evidence type="ECO:0000256" key="2">
    <source>
        <dbReference type="SAM" id="MobiDB-lite"/>
    </source>
</evidence>
<feature type="region of interest" description="Disordered" evidence="2">
    <location>
        <begin position="2364"/>
        <end position="2419"/>
    </location>
</feature>
<keyword evidence="1" id="KW-0677">Repeat</keyword>
<comment type="caution">
    <text evidence="5">The sequence shown here is derived from an EMBL/GenBank/DDBJ whole genome shotgun (WGS) entry which is preliminary data.</text>
</comment>
<dbReference type="InterPro" id="IPR045351">
    <property type="entry name" value="DUF6531"/>
</dbReference>
<dbReference type="Pfam" id="PF05593">
    <property type="entry name" value="RHS_repeat"/>
    <property type="match status" value="6"/>
</dbReference>
<evidence type="ECO:0008006" key="6">
    <source>
        <dbReference type="Google" id="ProtNLM"/>
    </source>
</evidence>
<gene>
    <name evidence="5" type="ORF">H2204_008108</name>
</gene>
<dbReference type="InterPro" id="IPR022385">
    <property type="entry name" value="Rhs_assc_core"/>
</dbReference>
<dbReference type="Pfam" id="PF20148">
    <property type="entry name" value="DUF6531"/>
    <property type="match status" value="1"/>
</dbReference>
<reference evidence="5" key="1">
    <citation type="submission" date="2022-10" db="EMBL/GenBank/DDBJ databases">
        <title>Culturing micro-colonial fungi from biological soil crusts in the Mojave desert and describing Neophaeococcomyces mojavensis, and introducing the new genera and species Taxawa tesnikishii.</title>
        <authorList>
            <person name="Kurbessoian T."/>
            <person name="Stajich J.E."/>
        </authorList>
    </citation>
    <scope>NUCLEOTIDE SEQUENCE</scope>
    <source>
        <strain evidence="5">TK_35</strain>
    </source>
</reference>
<accession>A0AA39CV01</accession>
<protein>
    <recommendedName>
        <fullName evidence="6">RHS repeat protein</fullName>
    </recommendedName>
</protein>
<dbReference type="Pfam" id="PF25023">
    <property type="entry name" value="TEN_YD-shell"/>
    <property type="match status" value="1"/>
</dbReference>
<name>A0AA39CV01_9EURO</name>
<organism evidence="5">
    <name type="scientific">Knufia peltigerae</name>
    <dbReference type="NCBI Taxonomy" id="1002370"/>
    <lineage>
        <taxon>Eukaryota</taxon>
        <taxon>Fungi</taxon>
        <taxon>Dikarya</taxon>
        <taxon>Ascomycota</taxon>
        <taxon>Pezizomycotina</taxon>
        <taxon>Eurotiomycetes</taxon>
        <taxon>Chaetothyriomycetidae</taxon>
        <taxon>Chaetothyriales</taxon>
        <taxon>Trichomeriaceae</taxon>
        <taxon>Knufia</taxon>
    </lineage>
</organism>
<dbReference type="NCBIfam" id="TIGR03696">
    <property type="entry name" value="Rhs_assc_core"/>
    <property type="match status" value="3"/>
</dbReference>
<dbReference type="EMBL" id="JAPDRN010000057">
    <property type="protein sequence ID" value="KAJ9631382.1"/>
    <property type="molecule type" value="Genomic_DNA"/>
</dbReference>
<feature type="domain" description="DUF6531" evidence="3">
    <location>
        <begin position="225"/>
        <end position="301"/>
    </location>
</feature>
<sequence>MAALGCVGTTAVQAQEVQKEWTAFASGYQKRATEKLVQKDIETRYAAHQQYGAFSWEVRRATVLSNKVVYDYAIKPAKLIKTDWKYDHDGKTYDSEESLFQAMKDARPQDPACPKTEVSMTTPWKGIAGGGAGAGADGSNVGEDGEATVAYYYFVPQTQSCKLMQGRNYLQRTREVKCPNSSTTVMKWREDLQMCGMPPSLDTGTTSAVRMYSSTPIAKQCDATGNPCDPTTGDKSQPEPDFDLGWISFRRHYHSLTSTPGGALGTGWTHSHNLRLTLGVDSTVFPPSTEVNLGLLSEDGAQTAFPKRGAYYEANDGSGDRVVQQGSNWLLSRTQEQITFDASGRMLRRDFEDGTSLSYSHDVRGRLLSITHSTGRRLDVQYAVEGDDSLISALSVAGQNVVTYGYTATAELITATYADGAVRTYHYEDARFPGYLTGVTAEDSRRYSWFGYDAKGRVTCSRHSGDCTQADVGIDGVRLDYTTAGPVIVTDALGKQSTYALTASGTSGLPRKVNGITDSSGTAGRTYVPEGTDFRRRLQSSTDRRGAVTQYAYAEASDPTVGAVTVTTTTEAAGTPQQRVSETRVALDSNRLVQQTVGNQETRITRNARLQPTSVTVRDITTNQTRVTTQNYCEAAGPDCPQVGLLRSIDGPRADVADTVTYAWYTADDAGCATNGACAFRKGDLRSVTSALGHTVETLAYDALGRPLSVRDANGVVTDYTYHPRGWPTSITVRGATTAEDRSTQLSYWPTGHVQQVTEPDGSSVTYVYDAAQRLTDIADSAGNTIHYTLDNAGNRLQENTVDAGGTLRRTLARVYNTLGQLTALKDAGNNATGFAYDANGNPQSVTDALQRVTNQQYDPLNRLAQSLQDVGGVAAEIRSQYNALDQVTQVTDPKGLHTTYAYNGFGDLTGQVSPDSGNTTFTVDAAGNCKTRTDARGVTATYSYDALNRLVGIAYPDLNLDVGYHYDTAPAVCASDERFAKGRLGQVLHANGSTVYCHDRFGQVTRKVQTINGVASTLRYAYSKSGRLTALTYPDGSVADYVRDAQGRISQVGLTRPGQARQVVVNNVTYAAFGPTTGWTYGNGRQLQRPLDLDYRPQAVHDPAAGGLSLGYGYDPVGSITELKSGAGSEVLAKYAYDTLGRLTQTQDGATGTPIETYGYDATGNRTSLTTSAGTASYSYPADSHRLIAVDGQARNQDAAGNTTSIGSKTFAYNDANRMNAVKQGAAVVESYGYNHRGERVLRSPAGGDAQVTVYDEAGRWVGNYSATGQAQQQAIWLDTYPVALIQTPATGVPELAYIQPDHLGTPRAVIDPVRDVAIWEWSNKSEVFGDQAPVNDPDGDGVAFDLALRFPGQQATDASGLFYNYQREYDPAIGRYSQSDPIGLDAGISTYSYVESNPNSNLDMLGLESGQFQFEKYRMKQPEALPATDIGDALVAGRILSSYNSEMKSRSITGSDQFYHCLAACRATQVTSNPRVVLELMALKEVKDYYAGRVGLYGDGRRRSHSEMQRDNSGDMAANRHGAAFNEGDLSVAKAVALPEDASSIHIRSNAEAGLYYISYDTNYSMRYINENGMLKIGKEFVPLIRDSLGFAANLPPSIALYYRCNAPSAPLQDSGAGCATGNHTSLTTSAGTASYTYPADSHRLIAVDGQARNQDAAGNTTSIGGKTFAYNDANRMNAVKQSAAVVESYGYNHRGERVLRAPASGNAQVTVYDEAGRWVGNYSATGQAQQQAIWLDNYPPDHLGTPRVVIDPVRDVALWEWSNKSEVFGDQAPANDPDGDGVAFDLALRFPGQQATDASGLFYNYQREYEPAVGRYSQSDPIGLEGGISAYAYVNSAPALAIDPLGLRKSLAILSASEQGGIPLFGDNPFGHIALATESGLYSYGTSHAYGSSVGEYIQSQLTNRSVEIVEFETSAAQEALMESVMKSNNSKDYNVKSHNCATAVADSLISIDAIKNRSILPGRVFQDAYLMEGAKYYFIPKGGVIPPAIMGGGDGSGCEDGRLGELQLKPIYAELSRAYYGGMCEGTAGPGASTEIVRAVRVGTIAGACGVLYLDGVDRAGELVIYGAKTGDLPECSELVRKLEGERASAAVLARAREIYATGNRMSLTTSAGTASYTYPADSHRQIAVDGQARNPDAAGNSTSIGSKTFVYNDANRMSAVKQGTAVVESYGYNHRGERVLREPASGDAQITVYDEGGQWIGNYSATGQAQQQAIWLDNCPVALIQTPAAGVPELAYIQPDHLGTPRVVIDPVRDVALWEWSNKSEVFGDQAPANDPDGDGVAFDLALRFPGQQATDASGLFYNYQREYDPEVGRYSQSDPISLSGGISTYAYAESGPMERDDSLGLCPGCVLARPPVVVRPPGNSGRGAGASAGAGRSHSWYSRPQQKIAPKGGKSKNDIPSWARGTNPTNGETPVQYAQRVCKEFGQDPGKGQGSNLSKLKKYAETHFTPSGEKPGFFEEFFFNFSQDPLMDAIPEELRVDGGI</sequence>